<dbReference type="InterPro" id="IPR018759">
    <property type="entry name" value="BBP2_2"/>
</dbReference>
<gene>
    <name evidence="2" type="ORF">JY500_10565</name>
</gene>
<protein>
    <submittedName>
        <fullName evidence="2">Outer membrane beta-barrel protein</fullName>
    </submittedName>
</protein>
<keyword evidence="3" id="KW-1185">Reference proteome</keyword>
<organism evidence="2 3">
    <name type="scientific">Niveibacterium microcysteis</name>
    <dbReference type="NCBI Taxonomy" id="2811415"/>
    <lineage>
        <taxon>Bacteria</taxon>
        <taxon>Pseudomonadati</taxon>
        <taxon>Pseudomonadota</taxon>
        <taxon>Betaproteobacteria</taxon>
        <taxon>Rhodocyclales</taxon>
        <taxon>Rhodocyclaceae</taxon>
        <taxon>Niveibacterium</taxon>
    </lineage>
</organism>
<reference evidence="2 3" key="1">
    <citation type="submission" date="2021-02" db="EMBL/GenBank/DDBJ databases">
        <title>Niveibacterium changnyeongensis HC41.</title>
        <authorList>
            <person name="Kang M."/>
        </authorList>
    </citation>
    <scope>NUCLEOTIDE SEQUENCE [LARGE SCALE GENOMIC DNA]</scope>
    <source>
        <strain evidence="2 3">HC41</strain>
    </source>
</reference>
<feature type="chain" id="PRO_5046012610" evidence="1">
    <location>
        <begin position="31"/>
        <end position="416"/>
    </location>
</feature>
<dbReference type="Pfam" id="PF10082">
    <property type="entry name" value="BBP2_2"/>
    <property type="match status" value="1"/>
</dbReference>
<dbReference type="EMBL" id="CP071060">
    <property type="protein sequence ID" value="QSI79019.1"/>
    <property type="molecule type" value="Genomic_DNA"/>
</dbReference>
<evidence type="ECO:0000256" key="1">
    <source>
        <dbReference type="SAM" id="SignalP"/>
    </source>
</evidence>
<accession>A0ABX7MC93</accession>
<feature type="signal peptide" evidence="1">
    <location>
        <begin position="1"/>
        <end position="30"/>
    </location>
</feature>
<dbReference type="Proteomes" id="UP000663570">
    <property type="component" value="Chromosome"/>
</dbReference>
<sequence length="416" mass="46256">MNISSKKFARCGIASVMSVVPLVLTPPAQAEDPTPLRYGAGVTFQRDSNLFRRDAETPTGVETPVGVETPIGVESDNITSSYAYLGFDTTLSRQRLYGNFNFGKTQFSRFSQLDYDKQDIKTGWDGDFPGQIRTGLVWTRTAQLANFADLTKPRRNVITRDAVRLDLDVPVMANWHIVAAGTVNQTRNSSTLDSANDLDGRSVEGGLRYVTPYGSRLDFVGQQTNVDYTERTPNPFSDSAYRERMGSLRALWAVTGASHLEGYVGYLERRNENFSNLDFSGPSFRVAWTWEPAGSTVVAITAYRTMGAAGDNEFDAAVTKALRIAPVWEVTGKLSLNAQLEAGQRRYIGSTREGLPIEIEAPGREDDFQSWGVGVRYAALRWLLVDIGYRGERRDSNRYLRDYDDHTGTVTVQIGF</sequence>
<dbReference type="RefSeq" id="WP_206256320.1">
    <property type="nucleotide sequence ID" value="NZ_CP071060.1"/>
</dbReference>
<keyword evidence="1" id="KW-0732">Signal</keyword>
<proteinExistence type="predicted"/>
<evidence type="ECO:0000313" key="3">
    <source>
        <dbReference type="Proteomes" id="UP000663570"/>
    </source>
</evidence>
<name>A0ABX7MC93_9RHOO</name>
<evidence type="ECO:0000313" key="2">
    <source>
        <dbReference type="EMBL" id="QSI79019.1"/>
    </source>
</evidence>